<keyword evidence="1" id="KW-0472">Membrane</keyword>
<dbReference type="Proteomes" id="UP000057158">
    <property type="component" value="Chromosome"/>
</dbReference>
<keyword evidence="1" id="KW-0812">Transmembrane</keyword>
<accession>A0A0M4DEX9</accession>
<dbReference type="OrthoDB" id="5346950at2"/>
<gene>
    <name evidence="2" type="ORF">DSOUD_0170</name>
</gene>
<evidence type="ECO:0000313" key="3">
    <source>
        <dbReference type="Proteomes" id="UP000057158"/>
    </source>
</evidence>
<evidence type="ECO:0000313" key="2">
    <source>
        <dbReference type="EMBL" id="ALC14970.1"/>
    </source>
</evidence>
<proteinExistence type="predicted"/>
<dbReference type="STRING" id="1603606.DSOUD_0170"/>
<dbReference type="AlphaFoldDB" id="A0A0M4DEX9"/>
<dbReference type="NCBIfam" id="TIGR01300">
    <property type="entry name" value="CPA3_mnhG_phaG"/>
    <property type="match status" value="1"/>
</dbReference>
<reference evidence="2 3" key="1">
    <citation type="submission" date="2015-07" db="EMBL/GenBank/DDBJ databases">
        <title>Isolation and Genomic Characterization of a Novel Halophilic Metal-Reducing Deltaproteobacterium from the Deep Subsurface.</title>
        <authorList>
            <person name="Badalamenti J.P."/>
            <person name="Summers Z.M."/>
            <person name="Gralnick J.A."/>
            <person name="Bond D.R."/>
        </authorList>
    </citation>
    <scope>NUCLEOTIDE SEQUENCE [LARGE SCALE GENOMIC DNA]</scope>
    <source>
        <strain evidence="2 3">WTL</strain>
    </source>
</reference>
<keyword evidence="1" id="KW-1133">Transmembrane helix</keyword>
<dbReference type="PANTHER" id="PTHR34703">
    <property type="entry name" value="ANTIPORTER SUBUNIT MNHG2-RELATED"/>
    <property type="match status" value="1"/>
</dbReference>
<feature type="transmembrane region" description="Helical" evidence="1">
    <location>
        <begin position="6"/>
        <end position="27"/>
    </location>
</feature>
<dbReference type="RefSeq" id="WP_053549217.1">
    <property type="nucleotide sequence ID" value="NZ_CP010802.1"/>
</dbReference>
<organism evidence="2 3">
    <name type="scientific">Desulfuromonas soudanensis</name>
    <dbReference type="NCBI Taxonomy" id="1603606"/>
    <lineage>
        <taxon>Bacteria</taxon>
        <taxon>Pseudomonadati</taxon>
        <taxon>Thermodesulfobacteriota</taxon>
        <taxon>Desulfuromonadia</taxon>
        <taxon>Desulfuromonadales</taxon>
        <taxon>Desulfuromonadaceae</taxon>
        <taxon>Desulfuromonas</taxon>
    </lineage>
</organism>
<dbReference type="KEGG" id="des:DSOUD_0170"/>
<protein>
    <submittedName>
        <fullName evidence="2">Multisubunit sodium/proton antiporter, MrpG subunit</fullName>
    </submittedName>
</protein>
<feature type="transmembrane region" description="Helical" evidence="1">
    <location>
        <begin position="68"/>
        <end position="95"/>
    </location>
</feature>
<dbReference type="InterPro" id="IPR005133">
    <property type="entry name" value="PhaG_MnhG_YufB"/>
</dbReference>
<name>A0A0M4DEX9_9BACT</name>
<dbReference type="PATRIC" id="fig|1603606.3.peg.191"/>
<dbReference type="GO" id="GO:0015385">
    <property type="term" value="F:sodium:proton antiporter activity"/>
    <property type="evidence" value="ECO:0007669"/>
    <property type="project" value="TreeGrafter"/>
</dbReference>
<evidence type="ECO:0000256" key="1">
    <source>
        <dbReference type="SAM" id="Phobius"/>
    </source>
</evidence>
<dbReference type="EMBL" id="CP010802">
    <property type="protein sequence ID" value="ALC14970.1"/>
    <property type="molecule type" value="Genomic_DNA"/>
</dbReference>
<feature type="transmembrane region" description="Helical" evidence="1">
    <location>
        <begin position="39"/>
        <end position="56"/>
    </location>
</feature>
<keyword evidence="3" id="KW-1185">Reference proteome</keyword>
<dbReference type="PANTHER" id="PTHR34703:SF1">
    <property type="entry name" value="ANTIPORTER SUBUNIT MNHG2-RELATED"/>
    <property type="match status" value="1"/>
</dbReference>
<dbReference type="Pfam" id="PF03334">
    <property type="entry name" value="PhaG_MnhG_YufB"/>
    <property type="match status" value="1"/>
</dbReference>
<sequence length="107" mass="11232">MMTVVVLLLAAGVLFFAIGVLGILRFPDFYTRLHAAGKCDSLAAVLVIFAVALYNLGDFSPGNVLVSLKILAIAAFVFVASPTATHAITEAALVLGVEPWTKRKGGE</sequence>